<evidence type="ECO:0000256" key="1">
    <source>
        <dbReference type="SAM" id="SignalP"/>
    </source>
</evidence>
<protein>
    <recommendedName>
        <fullName evidence="4">YD repeat-containing protein</fullName>
    </recommendedName>
</protein>
<name>A0A6L9ECQ9_9FLAO</name>
<proteinExistence type="predicted"/>
<accession>A0A6L9ECQ9</accession>
<gene>
    <name evidence="2" type="ORF">GTQ38_10295</name>
</gene>
<feature type="signal peptide" evidence="1">
    <location>
        <begin position="1"/>
        <end position="19"/>
    </location>
</feature>
<keyword evidence="1" id="KW-0732">Signal</keyword>
<dbReference type="AlphaFoldDB" id="A0A6L9ECQ9"/>
<evidence type="ECO:0000313" key="3">
    <source>
        <dbReference type="Proteomes" id="UP000475249"/>
    </source>
</evidence>
<organism evidence="2 3">
    <name type="scientific">Poritiphilus flavus</name>
    <dbReference type="NCBI Taxonomy" id="2697053"/>
    <lineage>
        <taxon>Bacteria</taxon>
        <taxon>Pseudomonadati</taxon>
        <taxon>Bacteroidota</taxon>
        <taxon>Flavobacteriia</taxon>
        <taxon>Flavobacteriales</taxon>
        <taxon>Flavobacteriaceae</taxon>
        <taxon>Poritiphilus</taxon>
    </lineage>
</organism>
<dbReference type="InterPro" id="IPR031325">
    <property type="entry name" value="RHS_repeat"/>
</dbReference>
<comment type="caution">
    <text evidence="2">The sequence shown here is derived from an EMBL/GenBank/DDBJ whole genome shotgun (WGS) entry which is preliminary data.</text>
</comment>
<evidence type="ECO:0000313" key="2">
    <source>
        <dbReference type="EMBL" id="NAS12391.1"/>
    </source>
</evidence>
<dbReference type="EMBL" id="WXYO01000004">
    <property type="protein sequence ID" value="NAS12391.1"/>
    <property type="molecule type" value="Genomic_DNA"/>
</dbReference>
<sequence>MYSKIVIAGLFLVSFFGLAQTGSQDGFYQEELDKLVKVPNSPEAEAFSKYGDTDVSMYSGTPNISIPLHIIEGSEMNFPLSLTYDASGIKVEQLATWVGLSWNLNAGGRITRIANGLPDDYINGGYKTINDSRVVDSIASYLANTSKQFGTEQEVQGYFKFLDSINKNLIDAQPDIYKVSAPGLNTTIVFDTNDNNQPKSLDNPRIRIDQVNRSTLGYNQIIGWEITNEDGTKYHFNQTELTKRNGNDTSVNGVISNEYVSSWLLTKIESANRKDLFELEYVSMGYWPQEQLASTALRATTTILDFVTYYPESSVAERFGGGAGYFVDQSFLSSIKHNNRVVADLSRGSRDDIDNNGTNARLSDITFYDYAGSTIKSISFLNNSYFNSDANNGSPTNYLDIRLKLDGLQIKGGDGVVYQNYKFEYDRPDQLPSRSDKGQDFAGYYNEASNSVLYPKYETGNFVFEGADREPNADKAKIGLLKRLMYPTGGYSEFSFEGNLAEVNEINQITESPSEIELSADDPTNANLYLTEEGFLPDLQYGDITNIPKVEIGGFLIEEQDFYDISFTGSALNADIEAHLVYFGSADCDPQCFSNIDPKRFTDYETMPSEHVPWRSENKVTESVELLKGKYKILILLDENSQGNYDNITWRISRQINVTSINNLDQGGVRIASIIDYDADGKHLKGKKYEYVKSKINFKPELSTLKGYGSNLALVRTVSYPKGDEPIVVYPKVREYQVDSLGVSEGFVEFNFYDADKGLVPRPNHPFENNYYPGLTGGEIESQITYNDSTEVVATKHIDYFETYNRPIKVNGLTVFYEAEHIGDYICIKDEGSYFTYSNVQGQECGDGISSPEYGVNFCNPTPCQNWASWMDTQYGGLVFRETFVNGAYGGVSVTRDSLFFKDPLDNVQVITQVAETEYEDSLYLPKKSRTVDSRGEVLETTYTYPHEFPTDYASLISKNDLTEVVKSKTVKLDTLGTQLQFVASRKQDYFTSGAVVLPSKIYTSKIGDADTDMEERVEVTYYSNGNVKETRKTNGSTTVYIWGYNDDIYLLATLENTTYNDVSSYISNLQTLSIADTDNCKVSTCKEELLRQGLNNLRTQVPEAMITTYTYDPLIGVTSITDPKGYTIYYEYDSANRLKAVRDANNNLMSDYEYQYMQPSSN</sequence>
<reference evidence="2 3" key="1">
    <citation type="submission" date="2020-01" db="EMBL/GenBank/DDBJ databases">
        <title>Bacteria diversity of Porities sp.</title>
        <authorList>
            <person name="Wang G."/>
        </authorList>
    </citation>
    <scope>NUCLEOTIDE SEQUENCE [LARGE SCALE GENOMIC DNA]</scope>
    <source>
        <strain evidence="2 3">R33</strain>
    </source>
</reference>
<dbReference type="Pfam" id="PF05593">
    <property type="entry name" value="RHS_repeat"/>
    <property type="match status" value="1"/>
</dbReference>
<dbReference type="Proteomes" id="UP000475249">
    <property type="component" value="Unassembled WGS sequence"/>
</dbReference>
<feature type="chain" id="PRO_5026965813" description="YD repeat-containing protein" evidence="1">
    <location>
        <begin position="20"/>
        <end position="1163"/>
    </location>
</feature>
<evidence type="ECO:0008006" key="4">
    <source>
        <dbReference type="Google" id="ProtNLM"/>
    </source>
</evidence>
<dbReference type="RefSeq" id="WP_161435422.1">
    <property type="nucleotide sequence ID" value="NZ_WXYO01000004.1"/>
</dbReference>
<keyword evidence="3" id="KW-1185">Reference proteome</keyword>